<dbReference type="Pfam" id="PF16976">
    <property type="entry name" value="RcpC"/>
    <property type="match status" value="1"/>
</dbReference>
<dbReference type="NCBIfam" id="TIGR03177">
    <property type="entry name" value="pilus_cpaB"/>
    <property type="match status" value="1"/>
</dbReference>
<dbReference type="Proteomes" id="UP000679307">
    <property type="component" value="Chromosome"/>
</dbReference>
<name>A0ABX8EJ87_9ACTN</name>
<accession>A0ABX8EJ87</accession>
<dbReference type="InterPro" id="IPR031571">
    <property type="entry name" value="RcpC_dom"/>
</dbReference>
<reference evidence="2 3" key="1">
    <citation type="submission" date="2021-05" db="EMBL/GenBank/DDBJ databases">
        <title>Complete genome of Nocardioides aquaticus KCTC 9944T isolated from meromictic and hypersaline Ekho Lake, Antarctica.</title>
        <authorList>
            <person name="Hwang K."/>
            <person name="Kim K.M."/>
            <person name="Choe H."/>
        </authorList>
    </citation>
    <scope>NUCLEOTIDE SEQUENCE [LARGE SCALE GENOMIC DNA]</scope>
    <source>
        <strain evidence="2 3">KCTC 9944</strain>
    </source>
</reference>
<proteinExistence type="predicted"/>
<evidence type="ECO:0000259" key="1">
    <source>
        <dbReference type="Pfam" id="PF16976"/>
    </source>
</evidence>
<gene>
    <name evidence="2" type="ORF">ENKNEFLB_01522</name>
</gene>
<dbReference type="EMBL" id="CP075371">
    <property type="protein sequence ID" value="QVT79142.1"/>
    <property type="molecule type" value="Genomic_DNA"/>
</dbReference>
<keyword evidence="3" id="KW-1185">Reference proteome</keyword>
<dbReference type="RefSeq" id="WP_214058624.1">
    <property type="nucleotide sequence ID" value="NZ_BAAAHS010000189.1"/>
</dbReference>
<evidence type="ECO:0000313" key="2">
    <source>
        <dbReference type="EMBL" id="QVT79142.1"/>
    </source>
</evidence>
<organism evidence="2 3">
    <name type="scientific">Nocardioides aquaticus</name>
    <dbReference type="NCBI Taxonomy" id="160826"/>
    <lineage>
        <taxon>Bacteria</taxon>
        <taxon>Bacillati</taxon>
        <taxon>Actinomycetota</taxon>
        <taxon>Actinomycetes</taxon>
        <taxon>Propionibacteriales</taxon>
        <taxon>Nocardioidaceae</taxon>
        <taxon>Nocardioides</taxon>
    </lineage>
</organism>
<sequence>MERRKILLVVAAVVAALGATLVFLYAQGAENRAVAQFQTVEVLSAAQRIERGESMDDALAAGKVTIEDVTVDEVLEGAGADDEVFAGQVALTTIYPGEQLLPVKFGSADEVESTSTLPVPDGKVAISVSLTDQGRVGSFTRPGSEVAIYLSAVPEDGTAAYTRMLLPRVTVIGAGSTTQVQAAATAAEGQVPAEQLPNTLLTLAVEQREAEKVLFAQDAGTLSFALLPAEGELEDTGGVDAANLFE</sequence>
<dbReference type="CDD" id="cd11614">
    <property type="entry name" value="SAF_CpaB_FlgA_like"/>
    <property type="match status" value="1"/>
</dbReference>
<protein>
    <recommendedName>
        <fullName evidence="1">Flp pilus assembly protein RcpC/CpaB domain-containing protein</fullName>
    </recommendedName>
</protein>
<feature type="domain" description="Flp pilus assembly protein RcpC/CpaB" evidence="1">
    <location>
        <begin position="119"/>
        <end position="226"/>
    </location>
</feature>
<dbReference type="InterPro" id="IPR017592">
    <property type="entry name" value="Pilus_assmbl_Flp-typ_CpaB"/>
</dbReference>
<evidence type="ECO:0000313" key="3">
    <source>
        <dbReference type="Proteomes" id="UP000679307"/>
    </source>
</evidence>